<proteinExistence type="inferred from homology"/>
<dbReference type="InterPro" id="IPR005031">
    <property type="entry name" value="COQ10_START"/>
</dbReference>
<evidence type="ECO:0000313" key="3">
    <source>
        <dbReference type="EMBL" id="MFD1784969.1"/>
    </source>
</evidence>
<organism evidence="3 4">
    <name type="scientific">Phenylobacterium terrae</name>
    <dbReference type="NCBI Taxonomy" id="2665495"/>
    <lineage>
        <taxon>Bacteria</taxon>
        <taxon>Pseudomonadati</taxon>
        <taxon>Pseudomonadota</taxon>
        <taxon>Alphaproteobacteria</taxon>
        <taxon>Caulobacterales</taxon>
        <taxon>Caulobacteraceae</taxon>
        <taxon>Phenylobacterium</taxon>
    </lineage>
</organism>
<gene>
    <name evidence="3" type="ORF">ACFSC0_16320</name>
</gene>
<accession>A0ABW4N4S7</accession>
<feature type="domain" description="Coenzyme Q-binding protein COQ10 START" evidence="2">
    <location>
        <begin position="9"/>
        <end position="139"/>
    </location>
</feature>
<protein>
    <submittedName>
        <fullName evidence="3">Type II toxin-antitoxin system RatA family toxin</fullName>
    </submittedName>
</protein>
<dbReference type="Proteomes" id="UP001597237">
    <property type="component" value="Unassembled WGS sequence"/>
</dbReference>
<evidence type="ECO:0000313" key="4">
    <source>
        <dbReference type="Proteomes" id="UP001597237"/>
    </source>
</evidence>
<dbReference type="SUPFAM" id="SSF55961">
    <property type="entry name" value="Bet v1-like"/>
    <property type="match status" value="1"/>
</dbReference>
<name>A0ABW4N4S7_9CAUL</name>
<reference evidence="4" key="1">
    <citation type="journal article" date="2019" name="Int. J. Syst. Evol. Microbiol.">
        <title>The Global Catalogue of Microorganisms (GCM) 10K type strain sequencing project: providing services to taxonomists for standard genome sequencing and annotation.</title>
        <authorList>
            <consortium name="The Broad Institute Genomics Platform"/>
            <consortium name="The Broad Institute Genome Sequencing Center for Infectious Disease"/>
            <person name="Wu L."/>
            <person name="Ma J."/>
        </authorList>
    </citation>
    <scope>NUCLEOTIDE SEQUENCE [LARGE SCALE GENOMIC DNA]</scope>
    <source>
        <strain evidence="4">DFY28</strain>
    </source>
</reference>
<dbReference type="PANTHER" id="PTHR12901">
    <property type="entry name" value="SPERM PROTEIN HOMOLOG"/>
    <property type="match status" value="1"/>
</dbReference>
<dbReference type="Pfam" id="PF03364">
    <property type="entry name" value="Polyketide_cyc"/>
    <property type="match status" value="1"/>
</dbReference>
<dbReference type="PANTHER" id="PTHR12901:SF10">
    <property type="entry name" value="COENZYME Q-BINDING PROTEIN COQ10, MITOCHONDRIAL"/>
    <property type="match status" value="1"/>
</dbReference>
<evidence type="ECO:0000256" key="1">
    <source>
        <dbReference type="ARBA" id="ARBA00008918"/>
    </source>
</evidence>
<dbReference type="InterPro" id="IPR023393">
    <property type="entry name" value="START-like_dom_sf"/>
</dbReference>
<comment type="caution">
    <text evidence="3">The sequence shown here is derived from an EMBL/GenBank/DDBJ whole genome shotgun (WGS) entry which is preliminary data.</text>
</comment>
<dbReference type="CDD" id="cd07813">
    <property type="entry name" value="COQ10p_like"/>
    <property type="match status" value="1"/>
</dbReference>
<sequence length="154" mass="17588">MRHDLVKVLPYTPEQLFKLVGDVAAYPEFVPWIKAMRTWNAREAAPGIDTLDAEATVGFKLLNERFSTRVRRDSMLKRIDVNLISGPFHTLVNNWAFYPDPGGTRVEFHIEFAFKSRILETLLAANFHHAVDRLMHCFEARAKKLYGASAQAAQ</sequence>
<dbReference type="EMBL" id="JBHUEY010000006">
    <property type="protein sequence ID" value="MFD1784969.1"/>
    <property type="molecule type" value="Genomic_DNA"/>
</dbReference>
<evidence type="ECO:0000259" key="2">
    <source>
        <dbReference type="Pfam" id="PF03364"/>
    </source>
</evidence>
<dbReference type="InterPro" id="IPR044996">
    <property type="entry name" value="COQ10-like"/>
</dbReference>
<comment type="similarity">
    <text evidence="1">Belongs to the ribosome association toxin RatA family.</text>
</comment>
<dbReference type="Gene3D" id="3.30.530.20">
    <property type="match status" value="1"/>
</dbReference>
<dbReference type="RefSeq" id="WP_377282275.1">
    <property type="nucleotide sequence ID" value="NZ_JBHRSI010000005.1"/>
</dbReference>
<keyword evidence="4" id="KW-1185">Reference proteome</keyword>